<evidence type="ECO:0000256" key="1">
    <source>
        <dbReference type="SAM" id="SignalP"/>
    </source>
</evidence>
<dbReference type="Proteomes" id="UP000319103">
    <property type="component" value="Unassembled WGS sequence"/>
</dbReference>
<accession>A0A540W9P4</accession>
<organism evidence="2 3">
    <name type="scientific">Kitasatospora acidiphila</name>
    <dbReference type="NCBI Taxonomy" id="2567942"/>
    <lineage>
        <taxon>Bacteria</taxon>
        <taxon>Bacillati</taxon>
        <taxon>Actinomycetota</taxon>
        <taxon>Actinomycetes</taxon>
        <taxon>Kitasatosporales</taxon>
        <taxon>Streptomycetaceae</taxon>
        <taxon>Kitasatospora</taxon>
    </lineage>
</organism>
<keyword evidence="1" id="KW-0732">Signal</keyword>
<comment type="caution">
    <text evidence="2">The sequence shown here is derived from an EMBL/GenBank/DDBJ whole genome shotgun (WGS) entry which is preliminary data.</text>
</comment>
<dbReference type="EMBL" id="VIGB01000003">
    <property type="protein sequence ID" value="TQF05617.1"/>
    <property type="molecule type" value="Genomic_DNA"/>
</dbReference>
<protein>
    <submittedName>
        <fullName evidence="2">Uncharacterized protein</fullName>
    </submittedName>
</protein>
<dbReference type="RefSeq" id="WP_141636089.1">
    <property type="nucleotide sequence ID" value="NZ_VIGB01000003.1"/>
</dbReference>
<dbReference type="AlphaFoldDB" id="A0A540W9P4"/>
<evidence type="ECO:0000313" key="3">
    <source>
        <dbReference type="Proteomes" id="UP000319103"/>
    </source>
</evidence>
<keyword evidence="3" id="KW-1185">Reference proteome</keyword>
<dbReference type="OrthoDB" id="3873198at2"/>
<evidence type="ECO:0000313" key="2">
    <source>
        <dbReference type="EMBL" id="TQF05617.1"/>
    </source>
</evidence>
<feature type="signal peptide" evidence="1">
    <location>
        <begin position="1"/>
        <end position="27"/>
    </location>
</feature>
<sequence>MRFTPHCALALGSVTLAAALVVPTAQATVAQASAPDPGGPESRIEILGTTLDLSITQGTATVNSDGSVSLGGTYSCNDPSDTRKARLRIDLTAQNDARGSISLSGPCRASNAPWNATVLPDPDSPLFARGVPVEAHATLTLDDPTGQTDERITVAQTLFAATDPVGAPNNYGGTALSGTYGCSHDSPTIDINAELADAFAAWEDAGIAILPVPWSAADSPWNITITPRGRQAAQGTWLPAGVRKAKADAARHSVQCQEDVITENNVR</sequence>
<reference evidence="2 3" key="1">
    <citation type="submission" date="2019-06" db="EMBL/GenBank/DDBJ databases">
        <title>Description of Kitasatospora acidophila sp. nov. isolated from pine grove soil, and reclassification of Streptomyces novaecaesareae to Kitasatospora novaeceasareae comb. nov.</title>
        <authorList>
            <person name="Kim M.J."/>
        </authorList>
    </citation>
    <scope>NUCLEOTIDE SEQUENCE [LARGE SCALE GENOMIC DNA]</scope>
    <source>
        <strain evidence="2 3">MMS16-CNU292</strain>
    </source>
</reference>
<proteinExistence type="predicted"/>
<name>A0A540W9P4_9ACTN</name>
<feature type="chain" id="PRO_5021726613" evidence="1">
    <location>
        <begin position="28"/>
        <end position="267"/>
    </location>
</feature>
<gene>
    <name evidence="2" type="ORF">E6W39_29540</name>
</gene>